<accession>A0A317D7F8</accession>
<sequence>MDGGPPDLFQAARRGMQEELHIGDDQYDLRLLAFHVATSLSQWGVMLLARLSAMSRADFEAHLSRGVEDGWEHRAIEYVLFEPVSTLRYLLRPDRRDNWTPAAPGLCYLALVNMYGRRQVDAALDRVLRDLS</sequence>
<reference evidence="1 2" key="1">
    <citation type="submission" date="2018-05" db="EMBL/GenBank/DDBJ databases">
        <title>Micromonosporas from Atacama Desert.</title>
        <authorList>
            <person name="Carro L."/>
            <person name="Golinska P."/>
            <person name="Klenk H.-P."/>
            <person name="Goodfellow M."/>
        </authorList>
    </citation>
    <scope>NUCLEOTIDE SEQUENCE [LARGE SCALE GENOMIC DNA]</scope>
    <source>
        <strain evidence="1 2">4G51</strain>
    </source>
</reference>
<protein>
    <submittedName>
        <fullName evidence="1">Uncharacterized protein</fullName>
    </submittedName>
</protein>
<dbReference type="EMBL" id="QGKS01000353">
    <property type="protein sequence ID" value="PWR10514.1"/>
    <property type="molecule type" value="Genomic_DNA"/>
</dbReference>
<comment type="caution">
    <text evidence="1">The sequence shown here is derived from an EMBL/GenBank/DDBJ whole genome shotgun (WGS) entry which is preliminary data.</text>
</comment>
<dbReference type="AlphaFoldDB" id="A0A317D7F8"/>
<dbReference type="Proteomes" id="UP000246050">
    <property type="component" value="Unassembled WGS sequence"/>
</dbReference>
<evidence type="ECO:0000313" key="2">
    <source>
        <dbReference type="Proteomes" id="UP000246050"/>
    </source>
</evidence>
<evidence type="ECO:0000313" key="1">
    <source>
        <dbReference type="EMBL" id="PWR10514.1"/>
    </source>
</evidence>
<gene>
    <name evidence="1" type="ORF">DKT69_28830</name>
</gene>
<organism evidence="1 2">
    <name type="scientific">Micromonospora sicca</name>
    <dbReference type="NCBI Taxonomy" id="2202420"/>
    <lineage>
        <taxon>Bacteria</taxon>
        <taxon>Bacillati</taxon>
        <taxon>Actinomycetota</taxon>
        <taxon>Actinomycetes</taxon>
        <taxon>Micromonosporales</taxon>
        <taxon>Micromonosporaceae</taxon>
        <taxon>Micromonospora</taxon>
    </lineage>
</organism>
<proteinExistence type="predicted"/>
<name>A0A317D7F8_9ACTN</name>